<gene>
    <name evidence="3" type="ORF">LEP1GSC079_1803</name>
</gene>
<feature type="domain" description="Peptidoglycan binding-like" evidence="2">
    <location>
        <begin position="2"/>
        <end position="58"/>
    </location>
</feature>
<evidence type="ECO:0000256" key="1">
    <source>
        <dbReference type="SAM" id="Phobius"/>
    </source>
</evidence>
<dbReference type="InterPro" id="IPR036366">
    <property type="entry name" value="PGBDSf"/>
</dbReference>
<feature type="transmembrane region" description="Helical" evidence="1">
    <location>
        <begin position="89"/>
        <end position="108"/>
    </location>
</feature>
<keyword evidence="1" id="KW-0812">Transmembrane</keyword>
<evidence type="ECO:0000313" key="3">
    <source>
        <dbReference type="EMBL" id="EMJ37961.1"/>
    </source>
</evidence>
<comment type="caution">
    <text evidence="3">The sequence shown here is derived from an EMBL/GenBank/DDBJ whole genome shotgun (WGS) entry which is preliminary data.</text>
</comment>
<protein>
    <submittedName>
        <fullName evidence="3">Peptidoglycan-binding domain protein</fullName>
    </submittedName>
</protein>
<reference evidence="3 4" key="1">
    <citation type="submission" date="2013-01" db="EMBL/GenBank/DDBJ databases">
        <authorList>
            <person name="Harkins D.M."/>
            <person name="Durkin A.S."/>
            <person name="Brinkac L.M."/>
            <person name="Haft D.H."/>
            <person name="Selengut J.D."/>
            <person name="Sanka R."/>
            <person name="DePew J."/>
            <person name="Purushe J."/>
            <person name="Peacock S.J."/>
            <person name="Thaipadungpanit J."/>
            <person name="Wuthiekanun V.W."/>
            <person name="Day N.P."/>
            <person name="Vinetz J.M."/>
            <person name="Sutton G.G."/>
            <person name="Nierman W.C."/>
            <person name="Fouts D.E."/>
        </authorList>
    </citation>
    <scope>NUCLEOTIDE SEQUENCE [LARGE SCALE GENOMIC DNA]</scope>
    <source>
        <strain evidence="3 4">FPW1039</strain>
    </source>
</reference>
<proteinExistence type="predicted"/>
<keyword evidence="1" id="KW-1133">Transmembrane helix</keyword>
<dbReference type="Proteomes" id="UP000012164">
    <property type="component" value="Unassembled WGS sequence"/>
</dbReference>
<name>A0A0F6IIT6_LEPIR</name>
<dbReference type="EMBL" id="AKWR02000057">
    <property type="protein sequence ID" value="EMJ37961.1"/>
    <property type="molecule type" value="Genomic_DNA"/>
</dbReference>
<dbReference type="Pfam" id="PF01471">
    <property type="entry name" value="PG_binding_1"/>
    <property type="match status" value="1"/>
</dbReference>
<dbReference type="InterPro" id="IPR036365">
    <property type="entry name" value="PGBD-like_sf"/>
</dbReference>
<organism evidence="3 4">
    <name type="scientific">Leptospira interrogans str. FPW1039</name>
    <dbReference type="NCBI Taxonomy" id="1193040"/>
    <lineage>
        <taxon>Bacteria</taxon>
        <taxon>Pseudomonadati</taxon>
        <taxon>Spirochaetota</taxon>
        <taxon>Spirochaetia</taxon>
        <taxon>Leptospirales</taxon>
        <taxon>Leptospiraceae</taxon>
        <taxon>Leptospira</taxon>
    </lineage>
</organism>
<evidence type="ECO:0000259" key="2">
    <source>
        <dbReference type="Pfam" id="PF01471"/>
    </source>
</evidence>
<dbReference type="Gene3D" id="1.10.101.10">
    <property type="entry name" value="PGBD-like superfamily/PGBD"/>
    <property type="match status" value="1"/>
</dbReference>
<evidence type="ECO:0000313" key="4">
    <source>
        <dbReference type="Proteomes" id="UP000012164"/>
    </source>
</evidence>
<dbReference type="InterPro" id="IPR002477">
    <property type="entry name" value="Peptidoglycan-bd-like"/>
</dbReference>
<sequence length="114" mass="12144">MTGADVKLAQVLLQKVLGMPVAQDGIFGDQTVAATKAAQKKFGITIDGAIGPVTWSKLQSYNTMPSQNPNLPIVNPTNALLITEGETQINSTTLVIGIGVALAAFLYFKSRKRR</sequence>
<dbReference type="AlphaFoldDB" id="A0A0F6IIT6"/>
<dbReference type="SUPFAM" id="SSF47090">
    <property type="entry name" value="PGBD-like"/>
    <property type="match status" value="1"/>
</dbReference>
<keyword evidence="1" id="KW-0472">Membrane</keyword>
<accession>A0A0F6IIT6</accession>